<gene>
    <name evidence="2" type="ORF">ACFPP7_03360</name>
</gene>
<comment type="caution">
    <text evidence="2">The sequence shown here is derived from an EMBL/GenBank/DDBJ whole genome shotgun (WGS) entry which is preliminary data.</text>
</comment>
<dbReference type="InterPro" id="IPR037401">
    <property type="entry name" value="SnoaL-like"/>
</dbReference>
<protein>
    <submittedName>
        <fullName evidence="2">Nuclear transport factor 2 family protein</fullName>
    </submittedName>
</protein>
<organism evidence="2 3">
    <name type="scientific">Polaromonas jejuensis</name>
    <dbReference type="NCBI Taxonomy" id="457502"/>
    <lineage>
        <taxon>Bacteria</taxon>
        <taxon>Pseudomonadati</taxon>
        <taxon>Pseudomonadota</taxon>
        <taxon>Betaproteobacteria</taxon>
        <taxon>Burkholderiales</taxon>
        <taxon>Comamonadaceae</taxon>
        <taxon>Polaromonas</taxon>
    </lineage>
</organism>
<evidence type="ECO:0000259" key="1">
    <source>
        <dbReference type="Pfam" id="PF12680"/>
    </source>
</evidence>
<dbReference type="InterPro" id="IPR032710">
    <property type="entry name" value="NTF2-like_dom_sf"/>
</dbReference>
<name>A0ABW0QB80_9BURK</name>
<dbReference type="Proteomes" id="UP001596084">
    <property type="component" value="Unassembled WGS sequence"/>
</dbReference>
<dbReference type="Pfam" id="PF12680">
    <property type="entry name" value="SnoaL_2"/>
    <property type="match status" value="1"/>
</dbReference>
<evidence type="ECO:0000313" key="2">
    <source>
        <dbReference type="EMBL" id="MFC5519954.1"/>
    </source>
</evidence>
<evidence type="ECO:0000313" key="3">
    <source>
        <dbReference type="Proteomes" id="UP001596084"/>
    </source>
</evidence>
<keyword evidence="3" id="KW-1185">Reference proteome</keyword>
<reference evidence="3" key="1">
    <citation type="journal article" date="2019" name="Int. J. Syst. Evol. Microbiol.">
        <title>The Global Catalogue of Microorganisms (GCM) 10K type strain sequencing project: providing services to taxonomists for standard genome sequencing and annotation.</title>
        <authorList>
            <consortium name="The Broad Institute Genomics Platform"/>
            <consortium name="The Broad Institute Genome Sequencing Center for Infectious Disease"/>
            <person name="Wu L."/>
            <person name="Ma J."/>
        </authorList>
    </citation>
    <scope>NUCLEOTIDE SEQUENCE [LARGE SCALE GENOMIC DNA]</scope>
    <source>
        <strain evidence="3">CGMCC 4.7277</strain>
    </source>
</reference>
<dbReference type="SUPFAM" id="SSF54427">
    <property type="entry name" value="NTF2-like"/>
    <property type="match status" value="1"/>
</dbReference>
<accession>A0ABW0QB80</accession>
<dbReference type="RefSeq" id="WP_068833777.1">
    <property type="nucleotide sequence ID" value="NZ_JBHSMX010000008.1"/>
</dbReference>
<dbReference type="Gene3D" id="3.10.450.50">
    <property type="match status" value="1"/>
</dbReference>
<proteinExistence type="predicted"/>
<feature type="domain" description="SnoaL-like" evidence="1">
    <location>
        <begin position="9"/>
        <end position="115"/>
    </location>
</feature>
<dbReference type="EMBL" id="JBHSMX010000008">
    <property type="protein sequence ID" value="MFC5519954.1"/>
    <property type="molecule type" value="Genomic_DNA"/>
</dbReference>
<sequence>MHPNQTRLENFYAAFARLDAEAMAACYARDAQFDDEVFSLRGQDQVAGMWRMLCAATQAKGADVWKLSWSGVQADARSGKAHWEADYRFSATGRLVHNAIDGVFEFSEDGLIARHRDRFDFWAWSRQALGAPGLLLGWTPLLRRKVRAQAAANLQKYLTQRRS</sequence>